<sequence>MTGSPSDKHPKKSALSIRLTESAVFLRTDGPSGRPHRNAETRSSLVRGLLVLELAKPTKIESVELELIATAATAWPDGVGARRVEVSEQHEVFHASTVYFRADKLAPTTRRAASIGPGTLLGDDPTLDWDLDDLDDLAQSPTHLNEANGPVASTHSNSVNTQSPNILDQVQLESLRVAPGPRAPRVGRQVSVDSHYFQRTPVSHQVREEEVPIPPYSPIDPSPSAPPSRASSIYGTIEQRGRSAQTLEEFRAELQSSMQNYQQSPSGASTPSLRHPERSLSRRPSMEDVPEDYQLEHNPPAPGQRPSMSRPRLTRSITPAHSRSGSTSTPSLASEERPAYISSDPNHVASPTENVPTSPTPSGPRQSSTSIERRGRNRSRFSFTAVADAFREAVRSTSPMTQRLTRASKERGDSPREREQSTDDQSLRGRGRTMERSVAFDEAPASSSSNPQRAPWEPTVFALPNHHRTTPRNMEPFAGLFAGGPAEVKEKKELGNGWKEFKRGTYTYPISFSIPSTAPASLHADFGSVTWKLYAHVHRPGAFKSKYTATREVQVIACPTEEDTEDTENIIVERHWDQQLQYLISVSGRSFHIGGVMPVSFAFMPLAKVKIHRLSMLIEERVDYYNNMRRIVRTDHLSRFPLLSIKNDGKHPEAILPLESNDVEALRKSPLYPLINPEDDEGEVASMLMGPGPWSFHHDLKLPTSCDQMHFTNKNRRANITVSHVLKVVIRVERGDDEFLDKSGKRKLFDIVVQTPVHILSCRCNPDWVSLPRYEETFNSRMDYVIPNCPCQFRKLVARSGTSTPVLGAAPKHSELHLGVLHAHIPAPIERMISHTSTGSPTDEAGPHRHRPLGPHSDSHHHDSHTGEQIQAVHLSETSPIDPAIMQSLRLVAERNPQNAQMLRGSLQFSRLVAGFESEFGEAPPTYDAAVLASPGSGPPTNSRTNSSSSAPAIIVT</sequence>
<dbReference type="Pfam" id="PF02752">
    <property type="entry name" value="Arrestin_C"/>
    <property type="match status" value="1"/>
</dbReference>
<feature type="compositionally biased region" description="Basic and acidic residues" evidence="1">
    <location>
        <begin position="274"/>
        <end position="286"/>
    </location>
</feature>
<dbReference type="GO" id="GO:0005886">
    <property type="term" value="C:plasma membrane"/>
    <property type="evidence" value="ECO:0007669"/>
    <property type="project" value="TreeGrafter"/>
</dbReference>
<feature type="compositionally biased region" description="Pro residues" evidence="1">
    <location>
        <begin position="212"/>
        <end position="226"/>
    </location>
</feature>
<evidence type="ECO:0000256" key="1">
    <source>
        <dbReference type="SAM" id="MobiDB-lite"/>
    </source>
</evidence>
<dbReference type="GO" id="GO:0005829">
    <property type="term" value="C:cytosol"/>
    <property type="evidence" value="ECO:0007669"/>
    <property type="project" value="TreeGrafter"/>
</dbReference>
<feature type="region of interest" description="Disordered" evidence="1">
    <location>
        <begin position="197"/>
        <end position="231"/>
    </location>
</feature>
<feature type="compositionally biased region" description="Basic and acidic residues" evidence="1">
    <location>
        <begin position="857"/>
        <end position="866"/>
    </location>
</feature>
<dbReference type="InterPro" id="IPR011021">
    <property type="entry name" value="Arrestin-like_N"/>
</dbReference>
<protein>
    <recommendedName>
        <fullName evidence="2">Arrestin C-terminal-like domain-containing protein</fullName>
    </recommendedName>
</protein>
<feature type="region of interest" description="Disordered" evidence="1">
    <location>
        <begin position="255"/>
        <end position="433"/>
    </location>
</feature>
<dbReference type="GO" id="GO:0070086">
    <property type="term" value="P:ubiquitin-dependent endocytosis"/>
    <property type="evidence" value="ECO:0007669"/>
    <property type="project" value="TreeGrafter"/>
</dbReference>
<feature type="compositionally biased region" description="Polar residues" evidence="1">
    <location>
        <begin position="315"/>
        <end position="332"/>
    </location>
</feature>
<reference evidence="3 4" key="1">
    <citation type="journal article" date="2020" name="ISME J.">
        <title>Uncovering the hidden diversity of litter-decomposition mechanisms in mushroom-forming fungi.</title>
        <authorList>
            <person name="Floudas D."/>
            <person name="Bentzer J."/>
            <person name="Ahren D."/>
            <person name="Johansson T."/>
            <person name="Persson P."/>
            <person name="Tunlid A."/>
        </authorList>
    </citation>
    <scope>NUCLEOTIDE SEQUENCE [LARGE SCALE GENOMIC DNA]</scope>
    <source>
        <strain evidence="3 4">CBS 175.51</strain>
    </source>
</reference>
<evidence type="ECO:0000259" key="2">
    <source>
        <dbReference type="SMART" id="SM01017"/>
    </source>
</evidence>
<dbReference type="InterPro" id="IPR014752">
    <property type="entry name" value="Arrestin-like_C"/>
</dbReference>
<dbReference type="InterPro" id="IPR011022">
    <property type="entry name" value="Arrestin_C-like"/>
</dbReference>
<evidence type="ECO:0000313" key="4">
    <source>
        <dbReference type="Proteomes" id="UP000541558"/>
    </source>
</evidence>
<dbReference type="Pfam" id="PF00339">
    <property type="entry name" value="Arrestin_N"/>
    <property type="match status" value="1"/>
</dbReference>
<evidence type="ECO:0000313" key="3">
    <source>
        <dbReference type="EMBL" id="KAF5317026.1"/>
    </source>
</evidence>
<feature type="compositionally biased region" description="Polar residues" evidence="1">
    <location>
        <begin position="343"/>
        <end position="357"/>
    </location>
</feature>
<organism evidence="3 4">
    <name type="scientific">Ephemerocybe angulata</name>
    <dbReference type="NCBI Taxonomy" id="980116"/>
    <lineage>
        <taxon>Eukaryota</taxon>
        <taxon>Fungi</taxon>
        <taxon>Dikarya</taxon>
        <taxon>Basidiomycota</taxon>
        <taxon>Agaricomycotina</taxon>
        <taxon>Agaricomycetes</taxon>
        <taxon>Agaricomycetidae</taxon>
        <taxon>Agaricales</taxon>
        <taxon>Agaricineae</taxon>
        <taxon>Psathyrellaceae</taxon>
        <taxon>Ephemerocybe</taxon>
    </lineage>
</organism>
<dbReference type="EMBL" id="JAACJK010000219">
    <property type="protein sequence ID" value="KAF5317026.1"/>
    <property type="molecule type" value="Genomic_DNA"/>
</dbReference>
<gene>
    <name evidence="3" type="ORF">D9611_004015</name>
</gene>
<feature type="compositionally biased region" description="Polar residues" evidence="1">
    <location>
        <begin position="255"/>
        <end position="272"/>
    </location>
</feature>
<accession>A0A8H5B698</accession>
<feature type="compositionally biased region" description="Low complexity" evidence="1">
    <location>
        <begin position="939"/>
        <end position="950"/>
    </location>
</feature>
<name>A0A8H5B698_9AGAR</name>
<dbReference type="Proteomes" id="UP000541558">
    <property type="component" value="Unassembled WGS sequence"/>
</dbReference>
<feature type="compositionally biased region" description="Basic and acidic residues" evidence="1">
    <location>
        <begin position="407"/>
        <end position="433"/>
    </location>
</feature>
<dbReference type="GO" id="GO:0030674">
    <property type="term" value="F:protein-macromolecule adaptor activity"/>
    <property type="evidence" value="ECO:0007669"/>
    <property type="project" value="TreeGrafter"/>
</dbReference>
<dbReference type="PANTHER" id="PTHR11188:SF17">
    <property type="entry name" value="FI21816P1"/>
    <property type="match status" value="1"/>
</dbReference>
<feature type="region of interest" description="Disordered" evidence="1">
    <location>
        <begin position="833"/>
        <end position="870"/>
    </location>
</feature>
<dbReference type="PANTHER" id="PTHR11188">
    <property type="entry name" value="ARRESTIN DOMAIN CONTAINING PROTEIN"/>
    <property type="match status" value="1"/>
</dbReference>
<dbReference type="OrthoDB" id="2238745at2759"/>
<comment type="caution">
    <text evidence="3">The sequence shown here is derived from an EMBL/GenBank/DDBJ whole genome shotgun (WGS) entry which is preliminary data.</text>
</comment>
<dbReference type="AlphaFoldDB" id="A0A8H5B698"/>
<dbReference type="GO" id="GO:0031625">
    <property type="term" value="F:ubiquitin protein ligase binding"/>
    <property type="evidence" value="ECO:0007669"/>
    <property type="project" value="TreeGrafter"/>
</dbReference>
<feature type="compositionally biased region" description="Polar residues" evidence="1">
    <location>
        <begin position="395"/>
        <end position="405"/>
    </location>
</feature>
<proteinExistence type="predicted"/>
<dbReference type="InterPro" id="IPR050357">
    <property type="entry name" value="Arrestin_domain-protein"/>
</dbReference>
<feature type="domain" description="Arrestin C-terminal-like" evidence="2">
    <location>
        <begin position="576"/>
        <end position="764"/>
    </location>
</feature>
<keyword evidence="4" id="KW-1185">Reference proteome</keyword>
<feature type="region of interest" description="Disordered" evidence="1">
    <location>
        <begin position="139"/>
        <end position="163"/>
    </location>
</feature>
<feature type="region of interest" description="Disordered" evidence="1">
    <location>
        <begin position="933"/>
        <end position="957"/>
    </location>
</feature>
<dbReference type="SMART" id="SM01017">
    <property type="entry name" value="Arrestin_C"/>
    <property type="match status" value="1"/>
</dbReference>
<dbReference type="Gene3D" id="2.60.40.640">
    <property type="match status" value="2"/>
</dbReference>